<keyword evidence="1" id="KW-0812">Transmembrane</keyword>
<feature type="transmembrane region" description="Helical" evidence="1">
    <location>
        <begin position="46"/>
        <end position="66"/>
    </location>
</feature>
<dbReference type="RefSeq" id="WP_127767021.1">
    <property type="nucleotide sequence ID" value="NZ_SADE01000003.1"/>
</dbReference>
<dbReference type="AlphaFoldDB" id="A0A3S2Z750"/>
<name>A0A3S2Z750_9PROT</name>
<comment type="caution">
    <text evidence="2">The sequence shown here is derived from an EMBL/GenBank/DDBJ whole genome shotgun (WGS) entry which is preliminary data.</text>
</comment>
<keyword evidence="1" id="KW-0472">Membrane</keyword>
<dbReference type="EMBL" id="SADE01000003">
    <property type="protein sequence ID" value="RVU34828.1"/>
    <property type="molecule type" value="Genomic_DNA"/>
</dbReference>
<dbReference type="InterPro" id="IPR008407">
    <property type="entry name" value="Brnchd-chn_aa_trnsp_AzlD"/>
</dbReference>
<feature type="transmembrane region" description="Helical" evidence="1">
    <location>
        <begin position="86"/>
        <end position="105"/>
    </location>
</feature>
<dbReference type="OrthoDB" id="7679326at2"/>
<accession>A0A3S2Z750</accession>
<protein>
    <submittedName>
        <fullName evidence="2">AzlD domain-containing protein</fullName>
    </submittedName>
</protein>
<gene>
    <name evidence="2" type="ORF">EOI86_18460</name>
</gene>
<evidence type="ECO:0000256" key="1">
    <source>
        <dbReference type="SAM" id="Phobius"/>
    </source>
</evidence>
<dbReference type="Proteomes" id="UP000287447">
    <property type="component" value="Unassembled WGS sequence"/>
</dbReference>
<sequence>MPDASFPSSLPIWLIVPLVAGIVFATRALGPVLMAKAAFSPRVTRFLDGLAISVIVAMVATALAKAGPREAVAVALAATVMLTTRSVFWAMIAGVALAAGWSHFLPG</sequence>
<proteinExistence type="predicted"/>
<feature type="transmembrane region" description="Helical" evidence="1">
    <location>
        <begin position="12"/>
        <end position="34"/>
    </location>
</feature>
<organism evidence="2 3">
    <name type="scientific">Hwanghaeella grinnelliae</name>
    <dbReference type="NCBI Taxonomy" id="2500179"/>
    <lineage>
        <taxon>Bacteria</taxon>
        <taxon>Pseudomonadati</taxon>
        <taxon>Pseudomonadota</taxon>
        <taxon>Alphaproteobacteria</taxon>
        <taxon>Rhodospirillales</taxon>
        <taxon>Rhodospirillaceae</taxon>
        <taxon>Hwanghaeella</taxon>
    </lineage>
</organism>
<keyword evidence="3" id="KW-1185">Reference proteome</keyword>
<evidence type="ECO:0000313" key="3">
    <source>
        <dbReference type="Proteomes" id="UP000287447"/>
    </source>
</evidence>
<reference evidence="3" key="1">
    <citation type="submission" date="2019-01" db="EMBL/GenBank/DDBJ databases">
        <title>Gri0909 isolated from a small marine red alga.</title>
        <authorList>
            <person name="Kim J."/>
            <person name="Jeong S.E."/>
            <person name="Jeon C.O."/>
        </authorList>
    </citation>
    <scope>NUCLEOTIDE SEQUENCE [LARGE SCALE GENOMIC DNA]</scope>
    <source>
        <strain evidence="3">Gri0909</strain>
    </source>
</reference>
<dbReference type="Pfam" id="PF05437">
    <property type="entry name" value="AzlD"/>
    <property type="match status" value="1"/>
</dbReference>
<evidence type="ECO:0000313" key="2">
    <source>
        <dbReference type="EMBL" id="RVU34828.1"/>
    </source>
</evidence>
<keyword evidence="1" id="KW-1133">Transmembrane helix</keyword>